<name>A0A842I1B5_9SPHN</name>
<feature type="transmembrane region" description="Helical" evidence="1">
    <location>
        <begin position="109"/>
        <end position="131"/>
    </location>
</feature>
<dbReference type="GO" id="GO:0006508">
    <property type="term" value="P:proteolysis"/>
    <property type="evidence" value="ECO:0007669"/>
    <property type="project" value="UniProtKB-KW"/>
</dbReference>
<keyword evidence="3" id="KW-0482">Metalloprotease</keyword>
<evidence type="ECO:0000313" key="4">
    <source>
        <dbReference type="Proteomes" id="UP000564378"/>
    </source>
</evidence>
<evidence type="ECO:0000256" key="1">
    <source>
        <dbReference type="SAM" id="Phobius"/>
    </source>
</evidence>
<proteinExistence type="predicted"/>
<keyword evidence="4" id="KW-1185">Reference proteome</keyword>
<feature type="domain" description="CAAX prenyl protease 2/Lysostaphin resistance protein A-like" evidence="2">
    <location>
        <begin position="117"/>
        <end position="216"/>
    </location>
</feature>
<keyword evidence="3" id="KW-0645">Protease</keyword>
<dbReference type="PANTHER" id="PTHR39430:SF1">
    <property type="entry name" value="PROTEASE"/>
    <property type="match status" value="1"/>
</dbReference>
<feature type="transmembrane region" description="Helical" evidence="1">
    <location>
        <begin position="39"/>
        <end position="56"/>
    </location>
</feature>
<feature type="transmembrane region" description="Helical" evidence="1">
    <location>
        <begin position="258"/>
        <end position="277"/>
    </location>
</feature>
<feature type="transmembrane region" description="Helical" evidence="1">
    <location>
        <begin position="152"/>
        <end position="172"/>
    </location>
</feature>
<dbReference type="InterPro" id="IPR003675">
    <property type="entry name" value="Rce1/LyrA-like_dom"/>
</dbReference>
<comment type="caution">
    <text evidence="3">The sequence shown here is derived from an EMBL/GenBank/DDBJ whole genome shotgun (WGS) entry which is preliminary data.</text>
</comment>
<dbReference type="Pfam" id="PF02517">
    <property type="entry name" value="Rce1-like"/>
    <property type="match status" value="1"/>
</dbReference>
<feature type="transmembrane region" description="Helical" evidence="1">
    <location>
        <begin position="12"/>
        <end position="33"/>
    </location>
</feature>
<dbReference type="AlphaFoldDB" id="A0A842I1B5"/>
<keyword evidence="1" id="KW-1133">Transmembrane helix</keyword>
<dbReference type="GO" id="GO:0004175">
    <property type="term" value="F:endopeptidase activity"/>
    <property type="evidence" value="ECO:0007669"/>
    <property type="project" value="UniProtKB-ARBA"/>
</dbReference>
<dbReference type="Proteomes" id="UP000564378">
    <property type="component" value="Unassembled WGS sequence"/>
</dbReference>
<evidence type="ECO:0000313" key="3">
    <source>
        <dbReference type="EMBL" id="MBC2778459.1"/>
    </source>
</evidence>
<accession>A0A842I1B5</accession>
<gene>
    <name evidence="3" type="ORF">H6P80_12605</name>
</gene>
<sequence>MDSVFVGRDGRLRVVLRIALFVLALALAVAPLLLVQNSLLQFLFANVILVAMLVVWARYVDRRPFADYGLVPTARLLFGIAVGLVIGTVSVAIIFGASVALGAAEVSSLTTAILDSAFLMFFIKMLLVAVWEETFFRGFLFTNIDGSLAKKTSARTAAIGALLLSSLIFAAAHSGTDHMSVASFAILTLNGVILCIPFLLTGSLGLSIGFHAAWNFAQSKLFGFAMSGNAADGSLITIEPQGPVFWTGGAYGPEAGLSGVTGFFAALALFLLVIRLFPLRVSGLGSGD</sequence>
<dbReference type="EMBL" id="JACJVJ010000002">
    <property type="protein sequence ID" value="MBC2778459.1"/>
    <property type="molecule type" value="Genomic_DNA"/>
</dbReference>
<keyword evidence="3" id="KW-0378">Hydrolase</keyword>
<protein>
    <submittedName>
        <fullName evidence="3">CPBP family intramembrane metalloprotease</fullName>
    </submittedName>
</protein>
<dbReference type="PANTHER" id="PTHR39430">
    <property type="entry name" value="MEMBRANE-ASSOCIATED PROTEASE-RELATED"/>
    <property type="match status" value="1"/>
</dbReference>
<feature type="transmembrane region" description="Helical" evidence="1">
    <location>
        <begin position="76"/>
        <end position="103"/>
    </location>
</feature>
<dbReference type="RefSeq" id="WP_185801713.1">
    <property type="nucleotide sequence ID" value="NZ_JACJVJ010000002.1"/>
</dbReference>
<evidence type="ECO:0000259" key="2">
    <source>
        <dbReference type="Pfam" id="PF02517"/>
    </source>
</evidence>
<keyword evidence="1" id="KW-0472">Membrane</keyword>
<dbReference type="GO" id="GO:0080120">
    <property type="term" value="P:CAAX-box protein maturation"/>
    <property type="evidence" value="ECO:0007669"/>
    <property type="project" value="UniProtKB-ARBA"/>
</dbReference>
<reference evidence="3 4" key="1">
    <citation type="submission" date="2020-08" db="EMBL/GenBank/DDBJ databases">
        <title>Draft genome sequence of Parasphingopyxis sp. GrpM-11.</title>
        <authorList>
            <person name="Oh J."/>
            <person name="Roh D.-H."/>
        </authorList>
    </citation>
    <scope>NUCLEOTIDE SEQUENCE [LARGE SCALE GENOMIC DNA]</scope>
    <source>
        <strain evidence="3 4">GrpM-11</strain>
    </source>
</reference>
<dbReference type="GO" id="GO:0008237">
    <property type="term" value="F:metallopeptidase activity"/>
    <property type="evidence" value="ECO:0007669"/>
    <property type="project" value="UniProtKB-KW"/>
</dbReference>
<keyword evidence="1" id="KW-0812">Transmembrane</keyword>
<organism evidence="3 4">
    <name type="scientific">Parasphingopyxis marina</name>
    <dbReference type="NCBI Taxonomy" id="2761622"/>
    <lineage>
        <taxon>Bacteria</taxon>
        <taxon>Pseudomonadati</taxon>
        <taxon>Pseudomonadota</taxon>
        <taxon>Alphaproteobacteria</taxon>
        <taxon>Sphingomonadales</taxon>
        <taxon>Sphingomonadaceae</taxon>
        <taxon>Parasphingopyxis</taxon>
    </lineage>
</organism>
<feature type="transmembrane region" description="Helical" evidence="1">
    <location>
        <begin position="184"/>
        <end position="209"/>
    </location>
</feature>